<name>K0NHP2_DESTT</name>
<dbReference type="HOGENOM" id="CLU_2192811_0_0_7"/>
<keyword evidence="2" id="KW-1185">Reference proteome</keyword>
<dbReference type="AlphaFoldDB" id="K0NHP2"/>
<dbReference type="STRING" id="651182.TOL2_C26770"/>
<evidence type="ECO:0000313" key="1">
    <source>
        <dbReference type="EMBL" id="CCK80836.1"/>
    </source>
</evidence>
<sequence length="108" mass="12665">MLAWNLHFHICAKLIEFLKNILYSEDFVNRNKKSPKDFTRKRILTFQTLILYFINLPKGSYQDELDHFFKALFKSEVAVAMVSKMALSLARKKLKYSAFIELNPVMSG</sequence>
<reference evidence="1 2" key="1">
    <citation type="journal article" date="2013" name="Environ. Microbiol.">
        <title>Complete genome, catabolic sub-proteomes and key-metabolites of Desulfobacula toluolica Tol2, a marine, aromatic compound-degrading, sulfate-reducing bacterium.</title>
        <authorList>
            <person name="Wohlbrand L."/>
            <person name="Jacob J.H."/>
            <person name="Kube M."/>
            <person name="Mussmann M."/>
            <person name="Jarling R."/>
            <person name="Beck A."/>
            <person name="Amann R."/>
            <person name="Wilkes H."/>
            <person name="Reinhardt R."/>
            <person name="Rabus R."/>
        </authorList>
    </citation>
    <scope>NUCLEOTIDE SEQUENCE [LARGE SCALE GENOMIC DNA]</scope>
    <source>
        <strain evidence="2">DSM 7467 / Tol2</strain>
    </source>
</reference>
<gene>
    <name evidence="1" type="ordered locus">TOL2_C26770</name>
</gene>
<dbReference type="EMBL" id="FO203503">
    <property type="protein sequence ID" value="CCK80836.1"/>
    <property type="molecule type" value="Genomic_DNA"/>
</dbReference>
<evidence type="ECO:0008006" key="3">
    <source>
        <dbReference type="Google" id="ProtNLM"/>
    </source>
</evidence>
<dbReference type="KEGG" id="dto:TOL2_C26770"/>
<accession>K0NHP2</accession>
<proteinExistence type="predicted"/>
<evidence type="ECO:0000313" key="2">
    <source>
        <dbReference type="Proteomes" id="UP000007347"/>
    </source>
</evidence>
<dbReference type="Proteomes" id="UP000007347">
    <property type="component" value="Chromosome"/>
</dbReference>
<organism evidence="1 2">
    <name type="scientific">Desulfobacula toluolica (strain DSM 7467 / Tol2)</name>
    <dbReference type="NCBI Taxonomy" id="651182"/>
    <lineage>
        <taxon>Bacteria</taxon>
        <taxon>Pseudomonadati</taxon>
        <taxon>Thermodesulfobacteriota</taxon>
        <taxon>Desulfobacteria</taxon>
        <taxon>Desulfobacterales</taxon>
        <taxon>Desulfobacteraceae</taxon>
        <taxon>Desulfobacula</taxon>
    </lineage>
</organism>
<protein>
    <recommendedName>
        <fullName evidence="3">Transposase</fullName>
    </recommendedName>
</protein>